<dbReference type="RefSeq" id="WP_052751617.1">
    <property type="nucleotide sequence ID" value="NZ_CCRH01000001.1"/>
</dbReference>
<keyword evidence="1" id="KW-0812">Transmembrane</keyword>
<keyword evidence="1" id="KW-0472">Membrane</keyword>
<feature type="transmembrane region" description="Helical" evidence="1">
    <location>
        <begin position="12"/>
        <end position="38"/>
    </location>
</feature>
<proteinExistence type="predicted"/>
<gene>
    <name evidence="2" type="ORF">NGAL_HAMBI1145_04170</name>
    <name evidence="3" type="ORF">NGAL_HAMBI1189_03880</name>
</gene>
<dbReference type="Proteomes" id="UP000046176">
    <property type="component" value="Unassembled WGS sequence"/>
</dbReference>
<keyword evidence="1" id="KW-1133">Transmembrane helix</keyword>
<evidence type="ECO:0000256" key="1">
    <source>
        <dbReference type="SAM" id="Phobius"/>
    </source>
</evidence>
<evidence type="ECO:0000313" key="5">
    <source>
        <dbReference type="Proteomes" id="UP000046176"/>
    </source>
</evidence>
<evidence type="ECO:0000313" key="4">
    <source>
        <dbReference type="Proteomes" id="UP000039660"/>
    </source>
</evidence>
<dbReference type="Proteomes" id="UP000039660">
    <property type="component" value="Unassembled WGS sequence"/>
</dbReference>
<organism evidence="3 4">
    <name type="scientific">Neorhizobium galegae bv. officinalis</name>
    <dbReference type="NCBI Taxonomy" id="323656"/>
    <lineage>
        <taxon>Bacteria</taxon>
        <taxon>Pseudomonadati</taxon>
        <taxon>Pseudomonadota</taxon>
        <taxon>Alphaproteobacteria</taxon>
        <taxon>Hyphomicrobiales</taxon>
        <taxon>Rhizobiaceae</taxon>
        <taxon>Rhizobium/Agrobacterium group</taxon>
        <taxon>Neorhizobium</taxon>
    </lineage>
</organism>
<name>A0A0T7GAS6_NEOGA</name>
<accession>A0A0T7GAS6</accession>
<dbReference type="OrthoDB" id="7679021at2"/>
<dbReference type="EMBL" id="CCRH01000001">
    <property type="protein sequence ID" value="CDZ31653.1"/>
    <property type="molecule type" value="Genomic_DNA"/>
</dbReference>
<dbReference type="EMBL" id="CCRK01000001">
    <property type="protein sequence ID" value="CDZ44424.1"/>
    <property type="molecule type" value="Genomic_DNA"/>
</dbReference>
<sequence>MARFLINLCKALLACLIMGAVLSFFGITMPSLLALLHLTPDDIRIGLENAYVWSVPRIVLGAVIVLPAWLLIYIFLPPRGGE</sequence>
<dbReference type="AlphaFoldDB" id="A0A0T7GAS6"/>
<reference evidence="4 5" key="1">
    <citation type="submission" date="2014-08" db="EMBL/GenBank/DDBJ databases">
        <authorList>
            <person name="Chen Y.-H."/>
        </authorList>
    </citation>
    <scope>NUCLEOTIDE SEQUENCE [LARGE SCALE GENOMIC DNA]</scope>
</reference>
<evidence type="ECO:0000313" key="3">
    <source>
        <dbReference type="EMBL" id="CDZ44424.1"/>
    </source>
</evidence>
<protein>
    <submittedName>
        <fullName evidence="3">Uncharacterized protein</fullName>
    </submittedName>
</protein>
<feature type="transmembrane region" description="Helical" evidence="1">
    <location>
        <begin position="58"/>
        <end position="76"/>
    </location>
</feature>
<evidence type="ECO:0000313" key="2">
    <source>
        <dbReference type="EMBL" id="CDZ31653.1"/>
    </source>
</evidence>